<dbReference type="RefSeq" id="WP_006916954.1">
    <property type="nucleotide sequence ID" value="NZ_GG698804.1"/>
</dbReference>
<dbReference type="Gene3D" id="3.40.630.30">
    <property type="match status" value="1"/>
</dbReference>
<evidence type="ECO:0000313" key="3">
    <source>
        <dbReference type="Proteomes" id="UP000003987"/>
    </source>
</evidence>
<keyword evidence="2" id="KW-0808">Transferase</keyword>
<organism evidence="2 3">
    <name type="scientific">Limosilactobacillus coleohominis 101-4-CHN</name>
    <dbReference type="NCBI Taxonomy" id="575594"/>
    <lineage>
        <taxon>Bacteria</taxon>
        <taxon>Bacillati</taxon>
        <taxon>Bacillota</taxon>
        <taxon>Bacilli</taxon>
        <taxon>Lactobacillales</taxon>
        <taxon>Lactobacillaceae</taxon>
        <taxon>Limosilactobacillus</taxon>
    </lineage>
</organism>
<dbReference type="InterPro" id="IPR016181">
    <property type="entry name" value="Acyl_CoA_acyltransferase"/>
</dbReference>
<dbReference type="STRING" id="575594.HMPREF0501_01098"/>
<dbReference type="PROSITE" id="PS51186">
    <property type="entry name" value="GNAT"/>
    <property type="match status" value="1"/>
</dbReference>
<accession>C7XWU5</accession>
<reference evidence="2 3" key="1">
    <citation type="submission" date="2009-06" db="EMBL/GenBank/DDBJ databases">
        <title>The Genome Sequence of Lactobacillus coleohominis strain 101-4-CHN.</title>
        <authorList>
            <consortium name="The Broad Institute Genome Sequencing Platform"/>
            <person name="Ward D."/>
            <person name="Young S.K."/>
            <person name="Zeng Q."/>
            <person name="Koehrsen M."/>
            <person name="Alvarado L."/>
            <person name="Berlin A."/>
            <person name="Borenstein D."/>
            <person name="Chen Z."/>
            <person name="Engels R."/>
            <person name="Freedman E."/>
            <person name="Gellesch M."/>
            <person name="Goldberg J."/>
            <person name="Griggs A."/>
            <person name="Gujja S."/>
            <person name="Heiman D."/>
            <person name="Hepburn T."/>
            <person name="Howarth C."/>
            <person name="Jen D."/>
            <person name="Larson L."/>
            <person name="Lewis B."/>
            <person name="Mehta T."/>
            <person name="Park D."/>
            <person name="Pearson M."/>
            <person name="Roberts A."/>
            <person name="Saif S."/>
            <person name="Shea T."/>
            <person name="Shenoy N."/>
            <person name="Sisk P."/>
            <person name="Stolte C."/>
            <person name="Sykes S."/>
            <person name="Walk T."/>
            <person name="White J."/>
            <person name="Yandava C."/>
            <person name="Liu Y."/>
            <person name="Xu Q."/>
            <person name="Lander E."/>
            <person name="Nusbaum C."/>
            <person name="Galagan J."/>
            <person name="Birren B."/>
        </authorList>
    </citation>
    <scope>NUCLEOTIDE SEQUENCE [LARGE SCALE GENOMIC DNA]</scope>
    <source>
        <strain evidence="2 3">101-4-CHN</strain>
    </source>
</reference>
<dbReference type="GO" id="GO:0016747">
    <property type="term" value="F:acyltransferase activity, transferring groups other than amino-acyl groups"/>
    <property type="evidence" value="ECO:0007669"/>
    <property type="project" value="InterPro"/>
</dbReference>
<sequence length="169" mass="18988">MSDTKEVTLKMAVTEDAKAVLQLLRQINRETAVVMIDHLSSLTVADEQAALHEMSVRSDCLVLLAVLDQEPVGIVTITKVDEEANAGELGVAVLKKYWNHGIGTLLVNEAIYWFQNYSSLAHLVLDVFKNNSRARHLYQKLGFIQTSTASHKDSRRIQQDVILMEFVNH</sequence>
<dbReference type="PANTHER" id="PTHR43328:SF1">
    <property type="entry name" value="N-ACETYLTRANSFERASE DOMAIN-CONTAINING PROTEIN"/>
    <property type="match status" value="1"/>
</dbReference>
<feature type="domain" description="N-acetyltransferase" evidence="1">
    <location>
        <begin position="7"/>
        <end position="169"/>
    </location>
</feature>
<dbReference type="Proteomes" id="UP000003987">
    <property type="component" value="Unassembled WGS sequence"/>
</dbReference>
<dbReference type="OrthoDB" id="948250at2"/>
<evidence type="ECO:0000259" key="1">
    <source>
        <dbReference type="PROSITE" id="PS51186"/>
    </source>
</evidence>
<proteinExistence type="predicted"/>
<dbReference type="Pfam" id="PF00583">
    <property type="entry name" value="Acetyltransf_1"/>
    <property type="match status" value="1"/>
</dbReference>
<dbReference type="CDD" id="cd04301">
    <property type="entry name" value="NAT_SF"/>
    <property type="match status" value="1"/>
</dbReference>
<dbReference type="EMBL" id="GG698804">
    <property type="protein sequence ID" value="EEU30093.1"/>
    <property type="molecule type" value="Genomic_DNA"/>
</dbReference>
<name>C7XWU5_9LACO</name>
<dbReference type="HOGENOM" id="CLU_013985_19_1_9"/>
<dbReference type="InterPro" id="IPR000182">
    <property type="entry name" value="GNAT_dom"/>
</dbReference>
<dbReference type="PANTHER" id="PTHR43328">
    <property type="entry name" value="ACETYLTRANSFERASE-RELATED"/>
    <property type="match status" value="1"/>
</dbReference>
<dbReference type="eggNOG" id="COG0456">
    <property type="taxonomic scope" value="Bacteria"/>
</dbReference>
<dbReference type="AlphaFoldDB" id="C7XWU5"/>
<keyword evidence="3" id="KW-1185">Reference proteome</keyword>
<evidence type="ECO:0000313" key="2">
    <source>
        <dbReference type="EMBL" id="EEU30093.1"/>
    </source>
</evidence>
<protein>
    <submittedName>
        <fullName evidence="2">Acetyltransferase, GNAT family</fullName>
    </submittedName>
</protein>
<dbReference type="SUPFAM" id="SSF55729">
    <property type="entry name" value="Acyl-CoA N-acyltransferases (Nat)"/>
    <property type="match status" value="1"/>
</dbReference>
<gene>
    <name evidence="2" type="ORF">HMPREF0501_01098</name>
</gene>